<reference evidence="1 2" key="1">
    <citation type="journal article" date="2019" name="Commun. Biol.">
        <title>The bagworm genome reveals a unique fibroin gene that provides high tensile strength.</title>
        <authorList>
            <person name="Kono N."/>
            <person name="Nakamura H."/>
            <person name="Ohtoshi R."/>
            <person name="Tomita M."/>
            <person name="Numata K."/>
            <person name="Arakawa K."/>
        </authorList>
    </citation>
    <scope>NUCLEOTIDE SEQUENCE [LARGE SCALE GENOMIC DNA]</scope>
</reference>
<dbReference type="AlphaFoldDB" id="A0A4C1UBZ4"/>
<gene>
    <name evidence="1" type="ORF">EVAR_10104_1</name>
</gene>
<organism evidence="1 2">
    <name type="scientific">Eumeta variegata</name>
    <name type="common">Bagworm moth</name>
    <name type="synonym">Eumeta japonica</name>
    <dbReference type="NCBI Taxonomy" id="151549"/>
    <lineage>
        <taxon>Eukaryota</taxon>
        <taxon>Metazoa</taxon>
        <taxon>Ecdysozoa</taxon>
        <taxon>Arthropoda</taxon>
        <taxon>Hexapoda</taxon>
        <taxon>Insecta</taxon>
        <taxon>Pterygota</taxon>
        <taxon>Neoptera</taxon>
        <taxon>Endopterygota</taxon>
        <taxon>Lepidoptera</taxon>
        <taxon>Glossata</taxon>
        <taxon>Ditrysia</taxon>
        <taxon>Tineoidea</taxon>
        <taxon>Psychidae</taxon>
        <taxon>Oiketicinae</taxon>
        <taxon>Eumeta</taxon>
    </lineage>
</organism>
<evidence type="ECO:0000313" key="2">
    <source>
        <dbReference type="Proteomes" id="UP000299102"/>
    </source>
</evidence>
<dbReference type="OrthoDB" id="6625421at2759"/>
<dbReference type="Proteomes" id="UP000299102">
    <property type="component" value="Unassembled WGS sequence"/>
</dbReference>
<sequence>MMRSISRPFRYLSLARSVRTAILIQLRIHPSARSQRPDARFYRFSEECWCLVIGVMTSATGFLRYSARTLRLEDVVTRVEKGRLHWFRHLEMVNESRLTKLYRANVCDEKVDKDRSKIPYADQIGDILKRAMFSAPETDSLHEKIDACQ</sequence>
<name>A0A4C1UBZ4_EUMVA</name>
<accession>A0A4C1UBZ4</accession>
<comment type="caution">
    <text evidence="1">The sequence shown here is derived from an EMBL/GenBank/DDBJ whole genome shotgun (WGS) entry which is preliminary data.</text>
</comment>
<dbReference type="EMBL" id="BGZK01000156">
    <property type="protein sequence ID" value="GBP24003.1"/>
    <property type="molecule type" value="Genomic_DNA"/>
</dbReference>
<proteinExistence type="predicted"/>
<protein>
    <submittedName>
        <fullName evidence="1">Uncharacterized protein</fullName>
    </submittedName>
</protein>
<keyword evidence="2" id="KW-1185">Reference proteome</keyword>
<evidence type="ECO:0000313" key="1">
    <source>
        <dbReference type="EMBL" id="GBP24003.1"/>
    </source>
</evidence>